<dbReference type="SUPFAM" id="SSF56784">
    <property type="entry name" value="HAD-like"/>
    <property type="match status" value="1"/>
</dbReference>
<protein>
    <recommendedName>
        <fullName evidence="3">HAD family phosphatase</fullName>
    </recommendedName>
</protein>
<dbReference type="InterPro" id="IPR036412">
    <property type="entry name" value="HAD-like_sf"/>
</dbReference>
<dbReference type="InterPro" id="IPR023214">
    <property type="entry name" value="HAD_sf"/>
</dbReference>
<dbReference type="Gene3D" id="3.40.50.1000">
    <property type="entry name" value="HAD superfamily/HAD-like"/>
    <property type="match status" value="1"/>
</dbReference>
<evidence type="ECO:0000313" key="2">
    <source>
        <dbReference type="Proteomes" id="UP000263377"/>
    </source>
</evidence>
<dbReference type="RefSeq" id="WP_117486932.1">
    <property type="nucleotide sequence ID" value="NZ_QVIG01000001.1"/>
</dbReference>
<name>A0A372ZS66_9ACTN</name>
<dbReference type="AlphaFoldDB" id="A0A372ZS66"/>
<evidence type="ECO:0008006" key="3">
    <source>
        <dbReference type="Google" id="ProtNLM"/>
    </source>
</evidence>
<dbReference type="EMBL" id="QVIG01000001">
    <property type="protein sequence ID" value="RGD58302.1"/>
    <property type="molecule type" value="Genomic_DNA"/>
</dbReference>
<organism evidence="1 2">
    <name type="scientific">Kitasatospora xanthocidica</name>
    <dbReference type="NCBI Taxonomy" id="83382"/>
    <lineage>
        <taxon>Bacteria</taxon>
        <taxon>Bacillati</taxon>
        <taxon>Actinomycetota</taxon>
        <taxon>Actinomycetes</taxon>
        <taxon>Kitasatosporales</taxon>
        <taxon>Streptomycetaceae</taxon>
        <taxon>Kitasatospora</taxon>
    </lineage>
</organism>
<dbReference type="Proteomes" id="UP000263377">
    <property type="component" value="Unassembled WGS sequence"/>
</dbReference>
<accession>A0A372ZS66</accession>
<sequence>MTGPGHEPFAVVLLDVNGTLVPSVPSGPPDALALQRFRRLVRHLTSAGVAVGLCSDSPLRQLREFGTRIGLGTASGFPVIAENGNVVAVDGTVRVTTPFPALRSLRAQVAEAAAAHGLTRVGDAVAPEFGGRPPTGRTWAFGANPLASASVFGPPDFIHDVRHQLTGWSTGSRVAVSVELGPGGSYAGIHPYPRTESGKRVALAGLAARDPRSTLLVGNSPADWVPGVPGVRCAFVADPAVPRHVRDAAWYVSPAADLEGVVDVLGHVLRRQPPAPGPARF</sequence>
<reference evidence="1 2" key="1">
    <citation type="submission" date="2018-08" db="EMBL/GenBank/DDBJ databases">
        <title>Diversity &amp; Physiological Properties of Lignin-Decomposing Actinobacteria from Soil.</title>
        <authorList>
            <person name="Roh S.G."/>
            <person name="Kim S.B."/>
        </authorList>
    </citation>
    <scope>NUCLEOTIDE SEQUENCE [LARGE SCALE GENOMIC DNA]</scope>
    <source>
        <strain evidence="1 2">MMS17-GH009</strain>
    </source>
</reference>
<evidence type="ECO:0000313" key="1">
    <source>
        <dbReference type="EMBL" id="RGD58302.1"/>
    </source>
</evidence>
<keyword evidence="2" id="KW-1185">Reference proteome</keyword>
<gene>
    <name evidence="1" type="ORF">DR950_11330</name>
</gene>
<proteinExistence type="predicted"/>
<comment type="caution">
    <text evidence="1">The sequence shown here is derived from an EMBL/GenBank/DDBJ whole genome shotgun (WGS) entry which is preliminary data.</text>
</comment>